<dbReference type="EMBL" id="BARW01018981">
    <property type="protein sequence ID" value="GAI90045.1"/>
    <property type="molecule type" value="Genomic_DNA"/>
</dbReference>
<evidence type="ECO:0008006" key="2">
    <source>
        <dbReference type="Google" id="ProtNLM"/>
    </source>
</evidence>
<evidence type="ECO:0000313" key="1">
    <source>
        <dbReference type="EMBL" id="GAI90045.1"/>
    </source>
</evidence>
<proteinExistence type="predicted"/>
<comment type="caution">
    <text evidence="1">The sequence shown here is derived from an EMBL/GenBank/DDBJ whole genome shotgun (WGS) entry which is preliminary data.</text>
</comment>
<accession>X1TR68</accession>
<dbReference type="InterPro" id="IPR036890">
    <property type="entry name" value="HATPase_C_sf"/>
</dbReference>
<sequence>MNKKTLKIRPYARLLTMLGDQLIKNEQIALIELIKNAYDADADWVKLSFENFGDNLEVLANSKIIIEDNGEGMSLETIEKSWMNPATPNRFVKKGESKKTKKKKRIIQGDKGIGRFSILKLGKNISITTRPENSDVEFEIDYDLSAYDNDFLTENGEEKELFIDDLNIEVRTKKPAIIV</sequence>
<feature type="non-terminal residue" evidence="1">
    <location>
        <position position="179"/>
    </location>
</feature>
<name>X1TR68_9ZZZZ</name>
<dbReference type="Pfam" id="PF13589">
    <property type="entry name" value="HATPase_c_3"/>
    <property type="match status" value="1"/>
</dbReference>
<organism evidence="1">
    <name type="scientific">marine sediment metagenome</name>
    <dbReference type="NCBI Taxonomy" id="412755"/>
    <lineage>
        <taxon>unclassified sequences</taxon>
        <taxon>metagenomes</taxon>
        <taxon>ecological metagenomes</taxon>
    </lineage>
</organism>
<gene>
    <name evidence="1" type="ORF">S12H4_32372</name>
</gene>
<reference evidence="1" key="1">
    <citation type="journal article" date="2014" name="Front. Microbiol.">
        <title>High frequency of phylogenetically diverse reductive dehalogenase-homologous genes in deep subseafloor sedimentary metagenomes.</title>
        <authorList>
            <person name="Kawai M."/>
            <person name="Futagami T."/>
            <person name="Toyoda A."/>
            <person name="Takaki Y."/>
            <person name="Nishi S."/>
            <person name="Hori S."/>
            <person name="Arai W."/>
            <person name="Tsubouchi T."/>
            <person name="Morono Y."/>
            <person name="Uchiyama I."/>
            <person name="Ito T."/>
            <person name="Fujiyama A."/>
            <person name="Inagaki F."/>
            <person name="Takami H."/>
        </authorList>
    </citation>
    <scope>NUCLEOTIDE SEQUENCE</scope>
    <source>
        <strain evidence="1">Expedition CK06-06</strain>
    </source>
</reference>
<dbReference type="Gene3D" id="3.30.565.10">
    <property type="entry name" value="Histidine kinase-like ATPase, C-terminal domain"/>
    <property type="match status" value="1"/>
</dbReference>
<dbReference type="AlphaFoldDB" id="X1TR68"/>
<dbReference type="SUPFAM" id="SSF55874">
    <property type="entry name" value="ATPase domain of HSP90 chaperone/DNA topoisomerase II/histidine kinase"/>
    <property type="match status" value="1"/>
</dbReference>
<protein>
    <recommendedName>
        <fullName evidence="2">Histidine kinase/HSP90-like ATPase domain-containing protein</fullName>
    </recommendedName>
</protein>